<dbReference type="OrthoDB" id="411251at2759"/>
<keyword evidence="2" id="KW-0862">Zinc</keyword>
<dbReference type="GO" id="GO:0003677">
    <property type="term" value="F:DNA binding"/>
    <property type="evidence" value="ECO:0007669"/>
    <property type="project" value="UniProtKB-KW"/>
</dbReference>
<keyword evidence="6" id="KW-0539">Nucleus</keyword>
<feature type="domain" description="Zn(2)-C6 fungal-type" evidence="9">
    <location>
        <begin position="152"/>
        <end position="183"/>
    </location>
</feature>
<dbReference type="Proteomes" id="UP000765509">
    <property type="component" value="Unassembled WGS sequence"/>
</dbReference>
<dbReference type="InterPro" id="IPR036864">
    <property type="entry name" value="Zn2-C6_fun-type_DNA-bd_sf"/>
</dbReference>
<feature type="compositionally biased region" description="Low complexity" evidence="8">
    <location>
        <begin position="65"/>
        <end position="83"/>
    </location>
</feature>
<keyword evidence="4" id="KW-0238">DNA-binding</keyword>
<feature type="compositionally biased region" description="Polar residues" evidence="8">
    <location>
        <begin position="39"/>
        <end position="52"/>
    </location>
</feature>
<reference evidence="10" key="1">
    <citation type="submission" date="2021-03" db="EMBL/GenBank/DDBJ databases">
        <title>Draft genome sequence of rust myrtle Austropuccinia psidii MF-1, a brazilian biotype.</title>
        <authorList>
            <person name="Quecine M.C."/>
            <person name="Pachon D.M.R."/>
            <person name="Bonatelli M.L."/>
            <person name="Correr F.H."/>
            <person name="Franceschini L.M."/>
            <person name="Leite T.F."/>
            <person name="Margarido G.R.A."/>
            <person name="Almeida C.A."/>
            <person name="Ferrarezi J.A."/>
            <person name="Labate C.A."/>
        </authorList>
    </citation>
    <scope>NUCLEOTIDE SEQUENCE</scope>
    <source>
        <strain evidence="10">MF-1</strain>
    </source>
</reference>
<name>A0A9Q3HXU6_9BASI</name>
<accession>A0A9Q3HXU6</accession>
<dbReference type="PANTHER" id="PTHR47659:SF7">
    <property type="entry name" value="FUNGAL TRANSCRIPTIONAL REGULATORY PROTEIN, N-TERMINAL DOMAIN-CONTAINING PROTEIN"/>
    <property type="match status" value="1"/>
</dbReference>
<feature type="region of interest" description="Disordered" evidence="8">
    <location>
        <begin position="35"/>
        <end position="86"/>
    </location>
</feature>
<dbReference type="EMBL" id="AVOT02026981">
    <property type="protein sequence ID" value="MBW0518919.1"/>
    <property type="molecule type" value="Genomic_DNA"/>
</dbReference>
<dbReference type="InterPro" id="IPR035965">
    <property type="entry name" value="PAS-like_dom_sf"/>
</dbReference>
<protein>
    <recommendedName>
        <fullName evidence="7">Transcription activator of gluconeogenesis ERT1</fullName>
    </recommendedName>
</protein>
<proteinExistence type="predicted"/>
<dbReference type="GO" id="GO:0008270">
    <property type="term" value="F:zinc ion binding"/>
    <property type="evidence" value="ECO:0007669"/>
    <property type="project" value="InterPro"/>
</dbReference>
<evidence type="ECO:0000256" key="6">
    <source>
        <dbReference type="ARBA" id="ARBA00023242"/>
    </source>
</evidence>
<dbReference type="CDD" id="cd00067">
    <property type="entry name" value="GAL4"/>
    <property type="match status" value="1"/>
</dbReference>
<keyword evidence="3" id="KW-0805">Transcription regulation</keyword>
<dbReference type="GO" id="GO:0000981">
    <property type="term" value="F:DNA-binding transcription factor activity, RNA polymerase II-specific"/>
    <property type="evidence" value="ECO:0007669"/>
    <property type="project" value="InterPro"/>
</dbReference>
<feature type="non-terminal residue" evidence="10">
    <location>
        <position position="369"/>
    </location>
</feature>
<dbReference type="AlphaFoldDB" id="A0A9Q3HXU6"/>
<sequence length="369" mass="40276">MDPPSSYQKTLSARLLNSEGLSTRPTLPSLRSQVGEYLPQSSTHSSKSTLQHSGFPPPYQHLGDSNSTRLSSSSSSLINNSNSPKVSLDRLQSLNNKNQNSTNFNPSNIRTTSRISISDSNSNSILESRKNSANNNIISPLTTAPRSTVSVACTNCRSAHLACSDGRPCRRCLQTGRAGTCMDVEPKKRGRPRTAHLTVVGMTTSMMQNLSTDPSKSTSSFDPNSNDLVIIMSTSLRCARVSPAVPQTLGISSKDLLEQPLSTFIHTDEKEHYAHFSLALLSYPGVSSRPVPVSATRLHQTPITELKARLPGAPVHTQNFYLHATNNTWIPFKFEAYLGSAFGAHPEDPTTLKYTYVVLNLRPLSHRQG</sequence>
<dbReference type="Gene3D" id="4.10.240.10">
    <property type="entry name" value="Zn(2)-C6 fungal-type DNA-binding domain"/>
    <property type="match status" value="1"/>
</dbReference>
<keyword evidence="5" id="KW-0804">Transcription</keyword>
<organism evidence="10 11">
    <name type="scientific">Austropuccinia psidii MF-1</name>
    <dbReference type="NCBI Taxonomy" id="1389203"/>
    <lineage>
        <taxon>Eukaryota</taxon>
        <taxon>Fungi</taxon>
        <taxon>Dikarya</taxon>
        <taxon>Basidiomycota</taxon>
        <taxon>Pucciniomycotina</taxon>
        <taxon>Pucciniomycetes</taxon>
        <taxon>Pucciniales</taxon>
        <taxon>Sphaerophragmiaceae</taxon>
        <taxon>Austropuccinia</taxon>
    </lineage>
</organism>
<dbReference type="SUPFAM" id="SSF55785">
    <property type="entry name" value="PYP-like sensor domain (PAS domain)"/>
    <property type="match status" value="1"/>
</dbReference>
<dbReference type="InterPro" id="IPR001138">
    <property type="entry name" value="Zn2Cys6_DnaBD"/>
</dbReference>
<evidence type="ECO:0000256" key="4">
    <source>
        <dbReference type="ARBA" id="ARBA00023125"/>
    </source>
</evidence>
<comment type="caution">
    <text evidence="10">The sequence shown here is derived from an EMBL/GenBank/DDBJ whole genome shotgun (WGS) entry which is preliminary data.</text>
</comment>
<evidence type="ECO:0000313" key="10">
    <source>
        <dbReference type="EMBL" id="MBW0518919.1"/>
    </source>
</evidence>
<dbReference type="SMART" id="SM00066">
    <property type="entry name" value="GAL4"/>
    <property type="match status" value="1"/>
</dbReference>
<dbReference type="PROSITE" id="PS50048">
    <property type="entry name" value="ZN2_CY6_FUNGAL_2"/>
    <property type="match status" value="1"/>
</dbReference>
<evidence type="ECO:0000313" key="11">
    <source>
        <dbReference type="Proteomes" id="UP000765509"/>
    </source>
</evidence>
<dbReference type="SUPFAM" id="SSF57701">
    <property type="entry name" value="Zn2/Cys6 DNA-binding domain"/>
    <property type="match status" value="1"/>
</dbReference>
<dbReference type="PROSITE" id="PS00463">
    <property type="entry name" value="ZN2_CY6_FUNGAL_1"/>
    <property type="match status" value="1"/>
</dbReference>
<keyword evidence="1" id="KW-0479">Metal-binding</keyword>
<evidence type="ECO:0000259" key="9">
    <source>
        <dbReference type="PROSITE" id="PS50048"/>
    </source>
</evidence>
<evidence type="ECO:0000256" key="3">
    <source>
        <dbReference type="ARBA" id="ARBA00023015"/>
    </source>
</evidence>
<evidence type="ECO:0000256" key="7">
    <source>
        <dbReference type="ARBA" id="ARBA00040903"/>
    </source>
</evidence>
<evidence type="ECO:0000256" key="2">
    <source>
        <dbReference type="ARBA" id="ARBA00022833"/>
    </source>
</evidence>
<evidence type="ECO:0000256" key="5">
    <source>
        <dbReference type="ARBA" id="ARBA00023163"/>
    </source>
</evidence>
<keyword evidence="11" id="KW-1185">Reference proteome</keyword>
<dbReference type="Gene3D" id="3.30.450.20">
    <property type="entry name" value="PAS domain"/>
    <property type="match status" value="1"/>
</dbReference>
<gene>
    <name evidence="10" type="ORF">O181_058634</name>
</gene>
<evidence type="ECO:0000256" key="8">
    <source>
        <dbReference type="SAM" id="MobiDB-lite"/>
    </source>
</evidence>
<dbReference type="InterPro" id="IPR050335">
    <property type="entry name" value="ERT1_acuK_gluconeogen_tf"/>
</dbReference>
<dbReference type="PANTHER" id="PTHR47659">
    <property type="entry name" value="ZN(II)2CYS6 TRANSCRIPTION FACTOR (EUROFUNG)-RELATED"/>
    <property type="match status" value="1"/>
</dbReference>
<evidence type="ECO:0000256" key="1">
    <source>
        <dbReference type="ARBA" id="ARBA00022723"/>
    </source>
</evidence>